<feature type="transmembrane region" description="Helical" evidence="6">
    <location>
        <begin position="32"/>
        <end position="50"/>
    </location>
</feature>
<dbReference type="OrthoDB" id="9806894at2"/>
<evidence type="ECO:0000256" key="1">
    <source>
        <dbReference type="ARBA" id="ARBA00004141"/>
    </source>
</evidence>
<sequence>MPSYLDLAVITVVLVSGMLALLRGFTREVLAILSWVAAAAAAYFFYPLALPYIKPYVSKDEIALAASVASVFFVALIAVSLVTVKLSDVILDSKVGALDRTLGFLFGAVRGALLAVVAFVFYSWLVPETNQPEWIKDARAKPFLTAGGEKLREMLPDDIDSLVAKIKAKKGAPTNEEPPADVEPDKIQPAPTDASSEAPAEAPAEAAPPSGDKPE</sequence>
<evidence type="ECO:0000313" key="7">
    <source>
        <dbReference type="EMBL" id="RNJ49563.1"/>
    </source>
</evidence>
<feature type="transmembrane region" description="Helical" evidence="6">
    <location>
        <begin position="104"/>
        <end position="126"/>
    </location>
</feature>
<evidence type="ECO:0000256" key="3">
    <source>
        <dbReference type="ARBA" id="ARBA00022989"/>
    </source>
</evidence>
<comment type="subcellular location">
    <subcellularLocation>
        <location evidence="1">Membrane</location>
        <topology evidence="1">Multi-pass membrane protein</topology>
    </subcellularLocation>
</comment>
<dbReference type="InterPro" id="IPR003825">
    <property type="entry name" value="Colicin-V_CvpA"/>
</dbReference>
<proteinExistence type="predicted"/>
<accession>A0A3M9XMS4</accession>
<dbReference type="GO" id="GO:0016020">
    <property type="term" value="C:membrane"/>
    <property type="evidence" value="ECO:0007669"/>
    <property type="project" value="UniProtKB-SubCell"/>
</dbReference>
<name>A0A3M9XMS4_9HYPH</name>
<protein>
    <submittedName>
        <fullName evidence="7">CvpA family protein</fullName>
    </submittedName>
</protein>
<dbReference type="Proteomes" id="UP000268623">
    <property type="component" value="Unassembled WGS sequence"/>
</dbReference>
<feature type="region of interest" description="Disordered" evidence="5">
    <location>
        <begin position="169"/>
        <end position="215"/>
    </location>
</feature>
<comment type="caution">
    <text evidence="7">The sequence shown here is derived from an EMBL/GenBank/DDBJ whole genome shotgun (WGS) entry which is preliminary data.</text>
</comment>
<reference evidence="7 8" key="1">
    <citation type="submission" date="2018-08" db="EMBL/GenBank/DDBJ databases">
        <title>Genome sequence of Methylocystis hirsuta CSC1, a methanotroph able to accumulate PHAs.</title>
        <authorList>
            <person name="Bordel S."/>
            <person name="Rodriguez E."/>
            <person name="Gancedo J."/>
            <person name="Munoz R."/>
        </authorList>
    </citation>
    <scope>NUCLEOTIDE SEQUENCE [LARGE SCALE GENOMIC DNA]</scope>
    <source>
        <strain evidence="7 8">CSC1</strain>
    </source>
</reference>
<dbReference type="PANTHER" id="PTHR36926">
    <property type="entry name" value="COLICIN V PRODUCTION PROTEIN"/>
    <property type="match status" value="1"/>
</dbReference>
<dbReference type="InterPro" id="IPR036259">
    <property type="entry name" value="MFS_trans_sf"/>
</dbReference>
<dbReference type="PANTHER" id="PTHR36926:SF1">
    <property type="entry name" value="COLICIN V PRODUCTION PROTEIN"/>
    <property type="match status" value="1"/>
</dbReference>
<dbReference type="InterPro" id="IPR052719">
    <property type="entry name" value="CvpA-like"/>
</dbReference>
<feature type="transmembrane region" description="Helical" evidence="6">
    <location>
        <begin position="7"/>
        <end position="26"/>
    </location>
</feature>
<feature type="transmembrane region" description="Helical" evidence="6">
    <location>
        <begin position="62"/>
        <end position="84"/>
    </location>
</feature>
<evidence type="ECO:0000256" key="6">
    <source>
        <dbReference type="SAM" id="Phobius"/>
    </source>
</evidence>
<evidence type="ECO:0000256" key="2">
    <source>
        <dbReference type="ARBA" id="ARBA00022692"/>
    </source>
</evidence>
<dbReference type="SUPFAM" id="SSF103473">
    <property type="entry name" value="MFS general substrate transporter"/>
    <property type="match status" value="1"/>
</dbReference>
<evidence type="ECO:0000256" key="5">
    <source>
        <dbReference type="SAM" id="MobiDB-lite"/>
    </source>
</evidence>
<evidence type="ECO:0000313" key="8">
    <source>
        <dbReference type="Proteomes" id="UP000268623"/>
    </source>
</evidence>
<keyword evidence="3 6" id="KW-1133">Transmembrane helix</keyword>
<keyword evidence="2 6" id="KW-0812">Transmembrane</keyword>
<keyword evidence="4 6" id="KW-0472">Membrane</keyword>
<dbReference type="EMBL" id="QWDD01000001">
    <property type="protein sequence ID" value="RNJ49563.1"/>
    <property type="molecule type" value="Genomic_DNA"/>
</dbReference>
<organism evidence="7 8">
    <name type="scientific">Methylocystis hirsuta</name>
    <dbReference type="NCBI Taxonomy" id="369798"/>
    <lineage>
        <taxon>Bacteria</taxon>
        <taxon>Pseudomonadati</taxon>
        <taxon>Pseudomonadota</taxon>
        <taxon>Alphaproteobacteria</taxon>
        <taxon>Hyphomicrobiales</taxon>
        <taxon>Methylocystaceae</taxon>
        <taxon>Methylocystis</taxon>
    </lineage>
</organism>
<dbReference type="RefSeq" id="WP_123175532.1">
    <property type="nucleotide sequence ID" value="NZ_QWDD01000001.1"/>
</dbReference>
<evidence type="ECO:0000256" key="4">
    <source>
        <dbReference type="ARBA" id="ARBA00023136"/>
    </source>
</evidence>
<gene>
    <name evidence="7" type="ORF">D1O30_08060</name>
</gene>
<dbReference type="GO" id="GO:0009403">
    <property type="term" value="P:toxin biosynthetic process"/>
    <property type="evidence" value="ECO:0007669"/>
    <property type="project" value="InterPro"/>
</dbReference>
<keyword evidence="8" id="KW-1185">Reference proteome</keyword>
<feature type="compositionally biased region" description="Low complexity" evidence="5">
    <location>
        <begin position="189"/>
        <end position="215"/>
    </location>
</feature>
<dbReference type="Pfam" id="PF02674">
    <property type="entry name" value="Colicin_V"/>
    <property type="match status" value="1"/>
</dbReference>
<dbReference type="AlphaFoldDB" id="A0A3M9XMS4"/>